<organism evidence="11 12">
    <name type="scientific">Actinosynnema pretiosum</name>
    <dbReference type="NCBI Taxonomy" id="42197"/>
    <lineage>
        <taxon>Bacteria</taxon>
        <taxon>Bacillati</taxon>
        <taxon>Actinomycetota</taxon>
        <taxon>Actinomycetes</taxon>
        <taxon>Pseudonocardiales</taxon>
        <taxon>Pseudonocardiaceae</taxon>
        <taxon>Actinosynnema</taxon>
    </lineage>
</organism>
<dbReference type="Pfam" id="PF13087">
    <property type="entry name" value="AAA_12"/>
    <property type="match status" value="1"/>
</dbReference>
<dbReference type="Gene3D" id="3.40.50.300">
    <property type="entry name" value="P-loop containing nucleotide triphosphate hydrolases"/>
    <property type="match status" value="3"/>
</dbReference>
<reference evidence="11" key="1">
    <citation type="submission" date="2017-09" db="EMBL/GenBank/DDBJ databases">
        <title>Complete Genome Sequence of ansamitocin-producing Bacterium Actinosynnema pretiosum X47.</title>
        <authorList>
            <person name="Cao G."/>
            <person name="Zong G."/>
            <person name="Zhong C."/>
            <person name="Fu J."/>
        </authorList>
    </citation>
    <scope>NUCLEOTIDE SEQUENCE [LARGE SCALE GENOMIC DNA]</scope>
    <source>
        <strain evidence="11">X47</strain>
    </source>
</reference>
<evidence type="ECO:0000256" key="5">
    <source>
        <dbReference type="ARBA" id="ARBA00022840"/>
    </source>
</evidence>
<evidence type="ECO:0000313" key="12">
    <source>
        <dbReference type="Proteomes" id="UP000218505"/>
    </source>
</evidence>
<dbReference type="GO" id="GO:0005524">
    <property type="term" value="F:ATP binding"/>
    <property type="evidence" value="ECO:0007669"/>
    <property type="project" value="UniProtKB-KW"/>
</dbReference>
<gene>
    <name evidence="11" type="ORF">CNX65_08165</name>
</gene>
<feature type="coiled-coil region" evidence="6">
    <location>
        <begin position="470"/>
        <end position="497"/>
    </location>
</feature>
<dbReference type="Pfam" id="PF13086">
    <property type="entry name" value="AAA_11"/>
    <property type="match status" value="1"/>
</dbReference>
<feature type="compositionally biased region" description="Basic and acidic residues" evidence="7">
    <location>
        <begin position="103"/>
        <end position="115"/>
    </location>
</feature>
<dbReference type="KEGG" id="apre:CNX65_08165"/>
<name>A0A290Z2P1_9PSEU</name>
<dbReference type="InterPro" id="IPR047187">
    <property type="entry name" value="SF1_C_Upf1"/>
</dbReference>
<keyword evidence="12" id="KW-1185">Reference proteome</keyword>
<feature type="domain" description="DNA2/NAM7 helicase helicase" evidence="8">
    <location>
        <begin position="363"/>
        <end position="440"/>
    </location>
</feature>
<dbReference type="InterPro" id="IPR049468">
    <property type="entry name" value="Restrct_endonuc-II-like_dom"/>
</dbReference>
<keyword evidence="2" id="KW-0547">Nucleotide-binding</keyword>
<dbReference type="GO" id="GO:0016787">
    <property type="term" value="F:hydrolase activity"/>
    <property type="evidence" value="ECO:0007669"/>
    <property type="project" value="UniProtKB-KW"/>
</dbReference>
<evidence type="ECO:0000313" key="11">
    <source>
        <dbReference type="EMBL" id="ATE53267.1"/>
    </source>
</evidence>
<dbReference type="Gene3D" id="3.40.960.10">
    <property type="entry name" value="VSR Endonuclease"/>
    <property type="match status" value="1"/>
</dbReference>
<keyword evidence="6" id="KW-0175">Coiled coil</keyword>
<dbReference type="InterPro" id="IPR041677">
    <property type="entry name" value="DNA2/NAM7_AAA_11"/>
</dbReference>
<comment type="similarity">
    <text evidence="1">Belongs to the DNA2/NAM7 helicase family.</text>
</comment>
<keyword evidence="3" id="KW-0378">Hydrolase</keyword>
<dbReference type="InterPro" id="IPR050534">
    <property type="entry name" value="Coronavir_polyprotein_1ab"/>
</dbReference>
<evidence type="ECO:0000256" key="2">
    <source>
        <dbReference type="ARBA" id="ARBA00022741"/>
    </source>
</evidence>
<sequence>MVDNGAASNERGTAVDRAVRLFEFLARSQQLKSNPVRTTNGYQLTLWFGDLPDHPSVRSAHLDVAPEPGRTLLEIDRVLHQDPPEPGAALSPWLDGDWDEPGDAPRLRESLGEGEQRVALDDVPEIRESHTAWLERWTTWAEEERADKPARDAYNELFHAYVTATGHAEELELVIGVGCLSWAPPGHHAVQRHLVTVPATVQLDDLSGTLSLHQAEAAEGVTVELDMLAPGLIANPAHVVQIKAEAREVHSSALHRDSLGGVLRRLVHALDGDAAYHGDLDGKQPATRHAVAAFAPALILRKRSRQGIVDILDDVARQLTDSGAVPDGLLPLVDPDHRPAAERSPQPGALVQLDEEPFLPLPVNDRQLRVLAQVDAKAQTLVQGPPGTGKTHTVAALLSHLLAQGKRVLVTAHTDRALKEVRAKLPASIAPLAVSVVGSSRSDLTDLKVAVERISQVSGEYDHEGARRTVDDYLAAIDGLRRDRAELHRRLVDARGQEVVEHEVGGHRGTLAALARHVEHDRGRFGWITDLIEVDGTAPSPVAGGDVARWHALLLDEALNADEPESRLRLLPLADVPTPEEFAALVAAERRAISAEEGHSALAGHSAFDAVRGLEPATREVLRQRLNGFAREAEDLSRRREQWMDGALADVLAGRATPWRSRGHQVAQLVDRATPLVGRLGPLTEVEVREGELGALVALAGSLRAHVAEGGKLKTNPDGSPKAGVLAPKPVKQAQPLFQAVRVNGVPPTSVEQLDAFLCWAEACKVLGALDRAWPDSVQVPVEDTLGERLQWHVTELAQLHRVLALGHELETEERGLAGLGLPRPNWTDLEAVQTYARLVDAAAAFDARTAATVPLQEVARTADEVARWADAAPCARDLARAAQDRDHEGYAGAHRRLARLAEVALAVHVRDGIAAVLDREVPRVLAAVIADPGDPAWVERLAGWDEAWNWAVARRWVLERGAEDVNALQAEVLRVDQAVRDRVEQLAAERAWGHAVSPDRLSGKARADLQQYAQLVKRLGKGTGAYAAQRRAEIRAAMERCRPAVPVWIMPVYRIAEQFRVRPDMFDVVIVDEASQAGLEATFLQYLAPKIVIIGDDRQVSPSAVGADQQQLRDLAEQYLWDDPYRASWQDPKRSLFDEAKMRFEGMITLVEHRRCVPEIIGFSNRIAYEPDGVRLVPVRQYGADRLEPVKPVFLADGHERGSDSYRYNPVEADAIVDQIEKCIADPRYDGLTFGVVSLLGATQAKAIEKRLMERVAPEEWKARDLRCGDSADFQGSERDVMFLSMVKARSDEPGGRVVAQTKDEYVQRYNVAASRAKDQMWVFHSLRLSDLHNSEDMRFQLLDYCYSVARRGEDEDGARRALVPEDERVEPFDSLFEQRVFNRLVDRGHSVVPQFPAEGYRIDLVVVGRKARLAVECDGDAWHGPDAYERDMARQRDLERCGWRFFRIRESEFYADRPAVLARLWNALQELDIHPSGWGSGEEDPSGGVAAVEPVAAGLVAAEPAVVEPPVVAPVVVAPEVVEPAVVHTEPVGPVVVEPLPAPMVIAVPVEPRAQDALLARYDPFTGVVVPLGEAGKRDLIDGLVRVVAQEGPVLGSRLHTAYVRASGAIRVTKQVASELNKAVAQAVREGLLVEDNPLAETGLKARTYRLPDQPEVRLRHLGPRALEEVPPSELLALMAHATAQGAPDGEPLRRAVLELLGLKRLTDNVKSRFEAVEPLRR</sequence>
<feature type="region of interest" description="Disordered" evidence="7">
    <location>
        <begin position="84"/>
        <end position="115"/>
    </location>
</feature>
<evidence type="ECO:0000256" key="3">
    <source>
        <dbReference type="ARBA" id="ARBA00022801"/>
    </source>
</evidence>
<dbReference type="PANTHER" id="PTHR43788">
    <property type="entry name" value="DNA2/NAM7 HELICASE FAMILY MEMBER"/>
    <property type="match status" value="1"/>
</dbReference>
<keyword evidence="5" id="KW-0067">ATP-binding</keyword>
<keyword evidence="4" id="KW-0347">Helicase</keyword>
<evidence type="ECO:0000259" key="9">
    <source>
        <dbReference type="Pfam" id="PF13087"/>
    </source>
</evidence>
<dbReference type="InterPro" id="IPR027417">
    <property type="entry name" value="P-loop_NTPase"/>
</dbReference>
<evidence type="ECO:0000256" key="7">
    <source>
        <dbReference type="SAM" id="MobiDB-lite"/>
    </source>
</evidence>
<evidence type="ECO:0000259" key="8">
    <source>
        <dbReference type="Pfam" id="PF13086"/>
    </source>
</evidence>
<dbReference type="InterPro" id="IPR041679">
    <property type="entry name" value="DNA2/NAM7-like_C"/>
</dbReference>
<evidence type="ECO:0000256" key="1">
    <source>
        <dbReference type="ARBA" id="ARBA00007913"/>
    </source>
</evidence>
<dbReference type="SUPFAM" id="SSF52540">
    <property type="entry name" value="P-loop containing nucleoside triphosphate hydrolases"/>
    <property type="match status" value="2"/>
</dbReference>
<dbReference type="Pfam" id="PF18741">
    <property type="entry name" value="MTES_1575"/>
    <property type="match status" value="1"/>
</dbReference>
<feature type="domain" description="DNA2/NAM7 helicase-like C-terminal" evidence="9">
    <location>
        <begin position="1134"/>
        <end position="1325"/>
    </location>
</feature>
<feature type="domain" description="Restriction endonuclease type II-like" evidence="10">
    <location>
        <begin position="1378"/>
        <end position="1470"/>
    </location>
</feature>
<dbReference type="PANTHER" id="PTHR43788:SF8">
    <property type="entry name" value="DNA-BINDING PROTEIN SMUBP-2"/>
    <property type="match status" value="1"/>
</dbReference>
<evidence type="ECO:0000256" key="6">
    <source>
        <dbReference type="SAM" id="Coils"/>
    </source>
</evidence>
<dbReference type="GO" id="GO:0043139">
    <property type="term" value="F:5'-3' DNA helicase activity"/>
    <property type="evidence" value="ECO:0007669"/>
    <property type="project" value="TreeGrafter"/>
</dbReference>
<dbReference type="Proteomes" id="UP000218505">
    <property type="component" value="Chromosome"/>
</dbReference>
<dbReference type="InterPro" id="IPR011335">
    <property type="entry name" value="Restrct_endonuc-II-like"/>
</dbReference>
<evidence type="ECO:0000259" key="10">
    <source>
        <dbReference type="Pfam" id="PF18741"/>
    </source>
</evidence>
<protein>
    <submittedName>
        <fullName evidence="11">AAA family ATPase</fullName>
    </submittedName>
</protein>
<dbReference type="CDD" id="cd18808">
    <property type="entry name" value="SF1_C_Upf1"/>
    <property type="match status" value="1"/>
</dbReference>
<accession>A0A290Z2P1</accession>
<evidence type="ECO:0000256" key="4">
    <source>
        <dbReference type="ARBA" id="ARBA00022806"/>
    </source>
</evidence>
<dbReference type="SUPFAM" id="SSF52980">
    <property type="entry name" value="Restriction endonuclease-like"/>
    <property type="match status" value="1"/>
</dbReference>
<dbReference type="EMBL" id="CP023445">
    <property type="protein sequence ID" value="ATE53267.1"/>
    <property type="molecule type" value="Genomic_DNA"/>
</dbReference>
<proteinExistence type="inferred from homology"/>